<dbReference type="RefSeq" id="WP_241602682.1">
    <property type="nucleotide sequence ID" value="NZ_JAKVIN010000007.1"/>
</dbReference>
<name>A0ABT0CQ71_9HYPH</name>
<accession>A0ABT0CQ71</accession>
<comment type="caution">
    <text evidence="1">The sequence shown here is derived from an EMBL/GenBank/DDBJ whole genome shotgun (WGS) entry which is preliminary data.</text>
</comment>
<dbReference type="Proteomes" id="UP001201844">
    <property type="component" value="Unassembled WGS sequence"/>
</dbReference>
<reference evidence="1 2" key="1">
    <citation type="submission" date="2022-02" db="EMBL/GenBank/DDBJ databases">
        <title>Shinella B3.7 sp. nov., isolated from Sediment (Zhairuo Island).</title>
        <authorList>
            <person name="Chen G."/>
        </authorList>
    </citation>
    <scope>NUCLEOTIDE SEQUENCE [LARGE SCALE GENOMIC DNA]</scope>
    <source>
        <strain evidence="1 2">B3.7</strain>
        <plasmid evidence="1">unnamed</plasmid>
    </source>
</reference>
<protein>
    <submittedName>
        <fullName evidence="1">Uncharacterized protein</fullName>
    </submittedName>
</protein>
<keyword evidence="2" id="KW-1185">Reference proteome</keyword>
<organism evidence="1 2">
    <name type="scientific">Shinella sedimenti</name>
    <dbReference type="NCBI Taxonomy" id="2919913"/>
    <lineage>
        <taxon>Bacteria</taxon>
        <taxon>Pseudomonadati</taxon>
        <taxon>Pseudomonadota</taxon>
        <taxon>Alphaproteobacteria</taxon>
        <taxon>Hyphomicrobiales</taxon>
        <taxon>Rhizobiaceae</taxon>
        <taxon>Shinella</taxon>
    </lineage>
</organism>
<keyword evidence="1" id="KW-0614">Plasmid</keyword>
<evidence type="ECO:0000313" key="2">
    <source>
        <dbReference type="Proteomes" id="UP001201844"/>
    </source>
</evidence>
<geneLocation type="plasmid" evidence="1">
    <name>unnamed</name>
</geneLocation>
<evidence type="ECO:0000313" key="1">
    <source>
        <dbReference type="EMBL" id="MCJ8150758.1"/>
    </source>
</evidence>
<dbReference type="EMBL" id="JAKVIN010000007">
    <property type="protein sequence ID" value="MCJ8150758.1"/>
    <property type="molecule type" value="Genomic_DNA"/>
</dbReference>
<gene>
    <name evidence="1" type="ORF">MKI86_16535</name>
</gene>
<sequence>MATDIRSSAQAIVLIIMRVCRFCVSLGVSANHHMEKRNRHGQALAELQKAAVRSVAIDITNVHDGQWDDRKWVHIALNHEVLIEEAGDRAPEAPLWMVSRRLRFRRR</sequence>
<proteinExistence type="predicted"/>